<dbReference type="InterPro" id="IPR005119">
    <property type="entry name" value="LysR_subst-bd"/>
</dbReference>
<dbReference type="SUPFAM" id="SSF53850">
    <property type="entry name" value="Periplasmic binding protein-like II"/>
    <property type="match status" value="1"/>
</dbReference>
<evidence type="ECO:0000256" key="2">
    <source>
        <dbReference type="ARBA" id="ARBA00023015"/>
    </source>
</evidence>
<dbReference type="GO" id="GO:0003700">
    <property type="term" value="F:DNA-binding transcription factor activity"/>
    <property type="evidence" value="ECO:0007669"/>
    <property type="project" value="InterPro"/>
</dbReference>
<dbReference type="PROSITE" id="PS50931">
    <property type="entry name" value="HTH_LYSR"/>
    <property type="match status" value="1"/>
</dbReference>
<feature type="domain" description="HTH lysR-type" evidence="5">
    <location>
        <begin position="2"/>
        <end position="59"/>
    </location>
</feature>
<evidence type="ECO:0000313" key="7">
    <source>
        <dbReference type="Proteomes" id="UP000198727"/>
    </source>
</evidence>
<sequence>MIDLRRLRVLQVLAEQGTVTATAAALHLTPSAVSQQLRQLARDLDVELLHAEGRRVRLTPAARVLLDHADTLAAQWERARADLAAHRHERIAGTLRICAVSSAIAALLARATTDLRRRHPRLRVHLREEESADCYELLLADEADLAVVLPTPDAPPVTDPRFEQHPLLEDPQDLLVPRGHRLDRPDGVPLAEAAGESWIVKPHNNDTYALLTVACAAAGFTPRITHHAKEWFAVSALVAEGFGVCLLPRLVPVPAEHAVVRIPLRGRPLPSRRFVACVRRGSTEHPVVAAGLAALTT</sequence>
<dbReference type="InterPro" id="IPR000847">
    <property type="entry name" value="LysR_HTH_N"/>
</dbReference>
<dbReference type="Gene3D" id="1.10.10.10">
    <property type="entry name" value="Winged helix-like DNA-binding domain superfamily/Winged helix DNA-binding domain"/>
    <property type="match status" value="1"/>
</dbReference>
<dbReference type="InterPro" id="IPR036388">
    <property type="entry name" value="WH-like_DNA-bd_sf"/>
</dbReference>
<dbReference type="Pfam" id="PF03466">
    <property type="entry name" value="LysR_substrate"/>
    <property type="match status" value="1"/>
</dbReference>
<keyword evidence="4" id="KW-0804">Transcription</keyword>
<protein>
    <submittedName>
        <fullName evidence="6">DNA-binding transcriptional regulator, LysR family</fullName>
    </submittedName>
</protein>
<dbReference type="PANTHER" id="PTHR30346">
    <property type="entry name" value="TRANSCRIPTIONAL DUAL REGULATOR HCAR-RELATED"/>
    <property type="match status" value="1"/>
</dbReference>
<keyword evidence="7" id="KW-1185">Reference proteome</keyword>
<dbReference type="RefSeq" id="WP_092526506.1">
    <property type="nucleotide sequence ID" value="NZ_FOWW01000001.1"/>
</dbReference>
<dbReference type="CDD" id="cd08423">
    <property type="entry name" value="PBP2_LTTR_like_6"/>
    <property type="match status" value="1"/>
</dbReference>
<dbReference type="Pfam" id="PF00126">
    <property type="entry name" value="HTH_1"/>
    <property type="match status" value="1"/>
</dbReference>
<evidence type="ECO:0000256" key="4">
    <source>
        <dbReference type="ARBA" id="ARBA00023163"/>
    </source>
</evidence>
<evidence type="ECO:0000256" key="3">
    <source>
        <dbReference type="ARBA" id="ARBA00023125"/>
    </source>
</evidence>
<evidence type="ECO:0000313" key="6">
    <source>
        <dbReference type="EMBL" id="SFO85959.1"/>
    </source>
</evidence>
<name>A0A1I5KLQ3_9PSEU</name>
<accession>A0A1I5KLQ3</accession>
<dbReference type="OrthoDB" id="4131546at2"/>
<comment type="similarity">
    <text evidence="1">Belongs to the LysR transcriptional regulatory family.</text>
</comment>
<dbReference type="Proteomes" id="UP000198727">
    <property type="component" value="Unassembled WGS sequence"/>
</dbReference>
<gene>
    <name evidence="6" type="ORF">SAMN05421810_101212</name>
</gene>
<dbReference type="AlphaFoldDB" id="A0A1I5KLQ3"/>
<dbReference type="Gene3D" id="3.40.190.10">
    <property type="entry name" value="Periplasmic binding protein-like II"/>
    <property type="match status" value="2"/>
</dbReference>
<keyword evidence="2" id="KW-0805">Transcription regulation</keyword>
<proteinExistence type="inferred from homology"/>
<dbReference type="PANTHER" id="PTHR30346:SF29">
    <property type="entry name" value="LYSR SUBSTRATE-BINDING"/>
    <property type="match status" value="1"/>
</dbReference>
<evidence type="ECO:0000259" key="5">
    <source>
        <dbReference type="PROSITE" id="PS50931"/>
    </source>
</evidence>
<organism evidence="6 7">
    <name type="scientific">Amycolatopsis arida</name>
    <dbReference type="NCBI Taxonomy" id="587909"/>
    <lineage>
        <taxon>Bacteria</taxon>
        <taxon>Bacillati</taxon>
        <taxon>Actinomycetota</taxon>
        <taxon>Actinomycetes</taxon>
        <taxon>Pseudonocardiales</taxon>
        <taxon>Pseudonocardiaceae</taxon>
        <taxon>Amycolatopsis</taxon>
    </lineage>
</organism>
<dbReference type="SUPFAM" id="SSF46785">
    <property type="entry name" value="Winged helix' DNA-binding domain"/>
    <property type="match status" value="1"/>
</dbReference>
<dbReference type="InterPro" id="IPR036390">
    <property type="entry name" value="WH_DNA-bd_sf"/>
</dbReference>
<dbReference type="EMBL" id="FOWW01000001">
    <property type="protein sequence ID" value="SFO85959.1"/>
    <property type="molecule type" value="Genomic_DNA"/>
</dbReference>
<reference evidence="7" key="1">
    <citation type="submission" date="2016-10" db="EMBL/GenBank/DDBJ databases">
        <authorList>
            <person name="Varghese N."/>
            <person name="Submissions S."/>
        </authorList>
    </citation>
    <scope>NUCLEOTIDE SEQUENCE [LARGE SCALE GENOMIC DNA]</scope>
    <source>
        <strain evidence="7">CGMCC 4.5579</strain>
    </source>
</reference>
<dbReference type="GO" id="GO:0032993">
    <property type="term" value="C:protein-DNA complex"/>
    <property type="evidence" value="ECO:0007669"/>
    <property type="project" value="TreeGrafter"/>
</dbReference>
<evidence type="ECO:0000256" key="1">
    <source>
        <dbReference type="ARBA" id="ARBA00009437"/>
    </source>
</evidence>
<keyword evidence="3 6" id="KW-0238">DNA-binding</keyword>
<dbReference type="GO" id="GO:0003677">
    <property type="term" value="F:DNA binding"/>
    <property type="evidence" value="ECO:0007669"/>
    <property type="project" value="UniProtKB-KW"/>
</dbReference>